<organism evidence="6 7">
    <name type="scientific">Zingiber officinale</name>
    <name type="common">Ginger</name>
    <name type="synonym">Amomum zingiber</name>
    <dbReference type="NCBI Taxonomy" id="94328"/>
    <lineage>
        <taxon>Eukaryota</taxon>
        <taxon>Viridiplantae</taxon>
        <taxon>Streptophyta</taxon>
        <taxon>Embryophyta</taxon>
        <taxon>Tracheophyta</taxon>
        <taxon>Spermatophyta</taxon>
        <taxon>Magnoliopsida</taxon>
        <taxon>Liliopsida</taxon>
        <taxon>Zingiberales</taxon>
        <taxon>Zingiberaceae</taxon>
        <taxon>Zingiber</taxon>
    </lineage>
</organism>
<dbReference type="Proteomes" id="UP000734854">
    <property type="component" value="Unassembled WGS sequence"/>
</dbReference>
<keyword evidence="5" id="KW-0067">ATP-binding</keyword>
<gene>
    <name evidence="6" type="ORF">ZIOFF_048968</name>
</gene>
<dbReference type="PANTHER" id="PTHR47983">
    <property type="entry name" value="PTO-INTERACTING PROTEIN 1-LIKE"/>
    <property type="match status" value="1"/>
</dbReference>
<dbReference type="PANTHER" id="PTHR47983:SF7">
    <property type="entry name" value="PROTEIN KINASE SUPERFAMILY PROTEIN"/>
    <property type="match status" value="1"/>
</dbReference>
<dbReference type="EMBL" id="JACMSC010000013">
    <property type="protein sequence ID" value="KAG6493962.1"/>
    <property type="molecule type" value="Genomic_DNA"/>
</dbReference>
<keyword evidence="7" id="KW-1185">Reference proteome</keyword>
<evidence type="ECO:0000256" key="2">
    <source>
        <dbReference type="ARBA" id="ARBA00022679"/>
    </source>
</evidence>
<evidence type="ECO:0000256" key="1">
    <source>
        <dbReference type="ARBA" id="ARBA00022553"/>
    </source>
</evidence>
<keyword evidence="3" id="KW-0547">Nucleotide-binding</keyword>
<protein>
    <recommendedName>
        <fullName evidence="8">Protein kinase domain-containing protein</fullName>
    </recommendedName>
</protein>
<keyword evidence="1" id="KW-0597">Phosphoprotein</keyword>
<dbReference type="GO" id="GO:0016301">
    <property type="term" value="F:kinase activity"/>
    <property type="evidence" value="ECO:0007669"/>
    <property type="project" value="UniProtKB-KW"/>
</dbReference>
<keyword evidence="4" id="KW-0418">Kinase</keyword>
<dbReference type="Gene3D" id="1.10.510.10">
    <property type="entry name" value="Transferase(Phosphotransferase) domain 1"/>
    <property type="match status" value="1"/>
</dbReference>
<dbReference type="SUPFAM" id="SSF56112">
    <property type="entry name" value="Protein kinase-like (PK-like)"/>
    <property type="match status" value="1"/>
</dbReference>
<dbReference type="InterPro" id="IPR011009">
    <property type="entry name" value="Kinase-like_dom_sf"/>
</dbReference>
<evidence type="ECO:0000256" key="3">
    <source>
        <dbReference type="ARBA" id="ARBA00022741"/>
    </source>
</evidence>
<accession>A0A8J5G0S2</accession>
<dbReference type="InterPro" id="IPR052101">
    <property type="entry name" value="Plant_StressResp_Kinase"/>
</dbReference>
<evidence type="ECO:0000313" key="7">
    <source>
        <dbReference type="Proteomes" id="UP000734854"/>
    </source>
</evidence>
<proteinExistence type="predicted"/>
<evidence type="ECO:0000313" key="6">
    <source>
        <dbReference type="EMBL" id="KAG6493962.1"/>
    </source>
</evidence>
<name>A0A8J5G0S2_ZINOF</name>
<reference evidence="6 7" key="1">
    <citation type="submission" date="2020-08" db="EMBL/GenBank/DDBJ databases">
        <title>Plant Genome Project.</title>
        <authorList>
            <person name="Zhang R.-G."/>
        </authorList>
    </citation>
    <scope>NUCLEOTIDE SEQUENCE [LARGE SCALE GENOMIC DNA]</scope>
    <source>
        <tissue evidence="6">Rhizome</tissue>
    </source>
</reference>
<dbReference type="GO" id="GO:0005524">
    <property type="term" value="F:ATP binding"/>
    <property type="evidence" value="ECO:0007669"/>
    <property type="project" value="UniProtKB-KW"/>
</dbReference>
<evidence type="ECO:0000256" key="4">
    <source>
        <dbReference type="ARBA" id="ARBA00022777"/>
    </source>
</evidence>
<evidence type="ECO:0008006" key="8">
    <source>
        <dbReference type="Google" id="ProtNLM"/>
    </source>
</evidence>
<dbReference type="AlphaFoldDB" id="A0A8J5G0S2"/>
<sequence>MISLRAHRTPNTISFFLQPSPALKLPSFVSSKISTAKPSSFPSEGFSQRNQVSMASRLKHENFVELLGYYVEGNFRLLAYEFAAMGTLHDILYGRKGLEDAHPAPPLD</sequence>
<evidence type="ECO:0000256" key="5">
    <source>
        <dbReference type="ARBA" id="ARBA00022840"/>
    </source>
</evidence>
<keyword evidence="2" id="KW-0808">Transferase</keyword>
<comment type="caution">
    <text evidence="6">The sequence shown here is derived from an EMBL/GenBank/DDBJ whole genome shotgun (WGS) entry which is preliminary data.</text>
</comment>